<evidence type="ECO:0000256" key="2">
    <source>
        <dbReference type="RuleBase" id="RU000461"/>
    </source>
</evidence>
<gene>
    <name evidence="3" type="ORF">SAMN06297468_2140</name>
</gene>
<evidence type="ECO:0000256" key="1">
    <source>
        <dbReference type="ARBA" id="ARBA00010617"/>
    </source>
</evidence>
<keyword evidence="2" id="KW-0349">Heme</keyword>
<dbReference type="PANTHER" id="PTHR46696:SF6">
    <property type="entry name" value="P450, PUTATIVE (EUROFUNG)-RELATED"/>
    <property type="match status" value="1"/>
</dbReference>
<dbReference type="PRINTS" id="PR00359">
    <property type="entry name" value="BP450"/>
</dbReference>
<proteinExistence type="inferred from homology"/>
<dbReference type="OrthoDB" id="5522954at2"/>
<dbReference type="RefSeq" id="WP_086437966.1">
    <property type="nucleotide sequence ID" value="NZ_FXWG01000002.1"/>
</dbReference>
<comment type="similarity">
    <text evidence="1 2">Belongs to the cytochrome P450 family.</text>
</comment>
<keyword evidence="2" id="KW-0503">Monooxygenase</keyword>
<name>A0A1Y6F995_9SPHN</name>
<keyword evidence="2" id="KW-0560">Oxidoreductase</keyword>
<dbReference type="InterPro" id="IPR002397">
    <property type="entry name" value="Cyt_P450_B"/>
</dbReference>
<dbReference type="GO" id="GO:0016705">
    <property type="term" value="F:oxidoreductase activity, acting on paired donors, with incorporation or reduction of molecular oxygen"/>
    <property type="evidence" value="ECO:0007669"/>
    <property type="project" value="InterPro"/>
</dbReference>
<dbReference type="Pfam" id="PF00067">
    <property type="entry name" value="p450"/>
    <property type="match status" value="1"/>
</dbReference>
<dbReference type="SUPFAM" id="SSF48264">
    <property type="entry name" value="Cytochrome P450"/>
    <property type="match status" value="1"/>
</dbReference>
<dbReference type="Proteomes" id="UP000194420">
    <property type="component" value="Unassembled WGS sequence"/>
</dbReference>
<sequence>MLQDRTGEMDLSILNEASTIANPYPVYDQLREGSPHFGYRDYPPGTVPGVDEPQPAWVILDFDHVAKVAYDHESFSSRDSLQEESSAPSLMLVNHDRPEHTRLRKIAAKVFQPSSIAALHETAKTLAAETMDEFLLPNRPVDVMADYCAMLPSRIMAALLGVPMKHDRDIRKWATAFMLSEDLAPEERQARNIALFAFFDGFIREYVATSDKHDVDAPLLRAFLETEVDGETLTLEEVILFCVTVTVAGAETTSFHLGNMFAVFADEPGIWDRYTEEPELFGRIFNETLRFHGPPQRLFRVATKDVEIGDALIRRGDWVAVFFGAANHDSGMFPEPDRFDPDRDNLNRQMSFGYGIHRCLGAPLARLELEVTAELLRERFAQIERAAPALWQGVSLLNHGLAENTLTFVPHD</sequence>
<evidence type="ECO:0000313" key="3">
    <source>
        <dbReference type="EMBL" id="SMQ69950.1"/>
    </source>
</evidence>
<dbReference type="EMBL" id="FXWG01000002">
    <property type="protein sequence ID" value="SMQ69950.1"/>
    <property type="molecule type" value="Genomic_DNA"/>
</dbReference>
<dbReference type="GO" id="GO:0020037">
    <property type="term" value="F:heme binding"/>
    <property type="evidence" value="ECO:0007669"/>
    <property type="project" value="InterPro"/>
</dbReference>
<keyword evidence="2" id="KW-0408">Iron</keyword>
<dbReference type="GO" id="GO:0005506">
    <property type="term" value="F:iron ion binding"/>
    <property type="evidence" value="ECO:0007669"/>
    <property type="project" value="InterPro"/>
</dbReference>
<dbReference type="PRINTS" id="PR00385">
    <property type="entry name" value="P450"/>
</dbReference>
<dbReference type="PROSITE" id="PS00086">
    <property type="entry name" value="CYTOCHROME_P450"/>
    <property type="match status" value="1"/>
</dbReference>
<dbReference type="InterPro" id="IPR001128">
    <property type="entry name" value="Cyt_P450"/>
</dbReference>
<dbReference type="GO" id="GO:0004497">
    <property type="term" value="F:monooxygenase activity"/>
    <property type="evidence" value="ECO:0007669"/>
    <property type="project" value="UniProtKB-KW"/>
</dbReference>
<reference evidence="4" key="1">
    <citation type="submission" date="2017-04" db="EMBL/GenBank/DDBJ databases">
        <authorList>
            <person name="Varghese N."/>
            <person name="Submissions S."/>
        </authorList>
    </citation>
    <scope>NUCLEOTIDE SEQUENCE [LARGE SCALE GENOMIC DNA]</scope>
</reference>
<dbReference type="InterPro" id="IPR017972">
    <property type="entry name" value="Cyt_P450_CS"/>
</dbReference>
<dbReference type="AlphaFoldDB" id="A0A1Y6F995"/>
<evidence type="ECO:0000313" key="4">
    <source>
        <dbReference type="Proteomes" id="UP000194420"/>
    </source>
</evidence>
<dbReference type="PANTHER" id="PTHR46696">
    <property type="entry name" value="P450, PUTATIVE (EUROFUNG)-RELATED"/>
    <property type="match status" value="1"/>
</dbReference>
<dbReference type="Gene3D" id="1.10.630.10">
    <property type="entry name" value="Cytochrome P450"/>
    <property type="match status" value="1"/>
</dbReference>
<accession>A0A1Y6F995</accession>
<dbReference type="InterPro" id="IPR036396">
    <property type="entry name" value="Cyt_P450_sf"/>
</dbReference>
<keyword evidence="4" id="KW-1185">Reference proteome</keyword>
<protein>
    <submittedName>
        <fullName evidence="3">Cytochrome P450</fullName>
    </submittedName>
</protein>
<keyword evidence="2" id="KW-0479">Metal-binding</keyword>
<organism evidence="3 4">
    <name type="scientific">Altererythrobacter xiamenensis</name>
    <dbReference type="NCBI Taxonomy" id="1316679"/>
    <lineage>
        <taxon>Bacteria</taxon>
        <taxon>Pseudomonadati</taxon>
        <taxon>Pseudomonadota</taxon>
        <taxon>Alphaproteobacteria</taxon>
        <taxon>Sphingomonadales</taxon>
        <taxon>Erythrobacteraceae</taxon>
        <taxon>Altererythrobacter</taxon>
    </lineage>
</organism>